<feature type="compositionally biased region" description="Basic and acidic residues" evidence="1">
    <location>
        <begin position="566"/>
        <end position="580"/>
    </location>
</feature>
<feature type="region of interest" description="Disordered" evidence="1">
    <location>
        <begin position="124"/>
        <end position="294"/>
    </location>
</feature>
<organism evidence="2 3">
    <name type="scientific">Characodon lateralis</name>
    <dbReference type="NCBI Taxonomy" id="208331"/>
    <lineage>
        <taxon>Eukaryota</taxon>
        <taxon>Metazoa</taxon>
        <taxon>Chordata</taxon>
        <taxon>Craniata</taxon>
        <taxon>Vertebrata</taxon>
        <taxon>Euteleostomi</taxon>
        <taxon>Actinopterygii</taxon>
        <taxon>Neopterygii</taxon>
        <taxon>Teleostei</taxon>
        <taxon>Neoteleostei</taxon>
        <taxon>Acanthomorphata</taxon>
        <taxon>Ovalentaria</taxon>
        <taxon>Atherinomorphae</taxon>
        <taxon>Cyprinodontiformes</taxon>
        <taxon>Goodeidae</taxon>
        <taxon>Characodon</taxon>
    </lineage>
</organism>
<feature type="compositionally biased region" description="Polar residues" evidence="1">
    <location>
        <begin position="384"/>
        <end position="393"/>
    </location>
</feature>
<comment type="caution">
    <text evidence="2">The sequence shown here is derived from an EMBL/GenBank/DDBJ whole genome shotgun (WGS) entry which is preliminary data.</text>
</comment>
<feature type="region of interest" description="Disordered" evidence="1">
    <location>
        <begin position="1"/>
        <end position="100"/>
    </location>
</feature>
<dbReference type="InterPro" id="IPR012677">
    <property type="entry name" value="Nucleotide-bd_a/b_plait_sf"/>
</dbReference>
<gene>
    <name evidence="2" type="ORF">CHARACLAT_014826</name>
</gene>
<proteinExistence type="predicted"/>
<feature type="region of interest" description="Disordered" evidence="1">
    <location>
        <begin position="565"/>
        <end position="601"/>
    </location>
</feature>
<reference evidence="2 3" key="1">
    <citation type="submission" date="2021-06" db="EMBL/GenBank/DDBJ databases">
        <authorList>
            <person name="Palmer J.M."/>
        </authorList>
    </citation>
    <scope>NUCLEOTIDE SEQUENCE [LARGE SCALE GENOMIC DNA]</scope>
    <source>
        <strain evidence="2 3">CL_MEX2019</strain>
        <tissue evidence="2">Muscle</tissue>
    </source>
</reference>
<feature type="compositionally biased region" description="Basic residues" evidence="1">
    <location>
        <begin position="17"/>
        <end position="29"/>
    </location>
</feature>
<dbReference type="EMBL" id="JAHUTJ010058505">
    <property type="protein sequence ID" value="MED6287288.1"/>
    <property type="molecule type" value="Genomic_DNA"/>
</dbReference>
<sequence>SRHRKATSSSSSSRSGSPRRRRSSRHRRSNSSSGSSSGSPHRRPSSRHRRGNSRSCKGSCSPRHCRSSECQRGKRSKRTQSLHGPGYSRRSRSRSFSPRYNRHIFSHYQRSSSPCERLFLRKGRFLKLGSPRKSSELQLSPRTKEEKSWSPRKGREQRPPQSTSREQVLQRSDEKQCSRRSPNQKLSPRSEERQSSRGRSCERRCLPRKSSERQLPQRRAGNQRQGPVRTGEQKSFAIFDDKRLSPQRNNEMQSPPRRNDGKRSILKKCEEVSSVSGSRKRQLSLEESSSQQKISCSEQMLTAQLLNSAFYVPEQPNTLNVFEPLVNAVLAEQTKRQTSSSLQSSFTSLAKMKPSTLSGGNSPSSGSLSSSSKPAKLKLDLPTSEESSTTIPKSQFAHLIKPSPPTMLRIKGNFDTLSHGDVIAAMESFGKTKSLLLFKSKQEATVCFENKEDAAKLKSIQTLEIKGVSLTFVAKQDSVSEAPHSTSTEDQKQPPPEKPAVSRQSVSGRNMVLLPMKTLLSLQKKSKKNTVVKLVKKAKVLVSKGKNVSKKQAFLTVKADNLAAKQPEKSERIEAPKPEKTITPGIPGQKSNKKSKVAAEDSGNVLKKTAKSEKVSIVTVAEKNQGKKDIPNVGTATTTMLKGNVETSVIKVIKLSEQKVPLVKSSENLPPSSKKMEEVAAKPLNTSSDSAASGTQTLKAEILKTSVREFAVAAENPVQVLETISDTATKIAEQTHVNKASNEMKNVTSAELLALGKTGAAEPTKRGSFVKKEQKQGAEKFSPPKFEDAQPPISTAATAAGKPSNDPPPKQQIPTEGPKTSVKAVTEVQMKTVSNPDSTDQNPKANVKPFQTNPVAAGAPIEMAPTVRREEMETNLKAAKTSPTIKTSVAQIKKLPAVPTCPVFDTSLTVGEKIVPKYLSQLNLNSKEYVLAESVLMTGPFTVDSTLLLITNLPVYNSCSYTEEEVANLLCTYGFQYAHDNIYIIPQGCMAFVLLPNERSVMDLIIASVHNHLFLKQHKLGLHIVKKDFLMTPLGFYKSIMELTSFKVEATNLIYIQNISPSDTIDVREALRKIGSVRNFLPLLNKVFIEFSSPYDADRLGIWYSLMKVGFTHTVERLRLPRSNRKSQPPQLPLNALPDRDEIIAGAEIPNAKYGIPQGTTAPFWVTMTTIPYVFSTASPWFNIPDFLTIRGKKDLSTTPHPGSAYCTVMLTGLPERNYKHKDIAKLVWRYFPKQNLHTLYYNILVLPLQRRVRN</sequence>
<protein>
    <recommendedName>
        <fullName evidence="4">Matrin-type domain-containing protein</fullName>
    </recommendedName>
</protein>
<evidence type="ECO:0000256" key="1">
    <source>
        <dbReference type="SAM" id="MobiDB-lite"/>
    </source>
</evidence>
<evidence type="ECO:0008006" key="4">
    <source>
        <dbReference type="Google" id="ProtNLM"/>
    </source>
</evidence>
<name>A0ABU7EJ60_9TELE</name>
<feature type="compositionally biased region" description="Basic and acidic residues" evidence="1">
    <location>
        <begin position="142"/>
        <end position="158"/>
    </location>
</feature>
<feature type="region of interest" description="Disordered" evidence="1">
    <location>
        <begin position="479"/>
        <end position="508"/>
    </location>
</feature>
<dbReference type="CDD" id="cd00590">
    <property type="entry name" value="RRM_SF"/>
    <property type="match status" value="1"/>
</dbReference>
<feature type="region of interest" description="Disordered" evidence="1">
    <location>
        <begin position="833"/>
        <end position="852"/>
    </location>
</feature>
<dbReference type="Gene3D" id="3.30.70.330">
    <property type="match status" value="2"/>
</dbReference>
<accession>A0ABU7EJ60</accession>
<feature type="compositionally biased region" description="Basic and acidic residues" evidence="1">
    <location>
        <begin position="188"/>
        <end position="212"/>
    </location>
</feature>
<feature type="compositionally biased region" description="Polar residues" evidence="1">
    <location>
        <begin position="159"/>
        <end position="170"/>
    </location>
</feature>
<feature type="compositionally biased region" description="Low complexity" evidence="1">
    <location>
        <begin position="352"/>
        <end position="374"/>
    </location>
</feature>
<feature type="region of interest" description="Disordered" evidence="1">
    <location>
        <begin position="352"/>
        <end position="393"/>
    </location>
</feature>
<feature type="region of interest" description="Disordered" evidence="1">
    <location>
        <begin position="758"/>
        <end position="820"/>
    </location>
</feature>
<feature type="non-terminal residue" evidence="2">
    <location>
        <position position="1"/>
    </location>
</feature>
<dbReference type="Proteomes" id="UP001352852">
    <property type="component" value="Unassembled WGS sequence"/>
</dbReference>
<feature type="compositionally biased region" description="Low complexity" evidence="1">
    <location>
        <begin position="30"/>
        <end position="39"/>
    </location>
</feature>
<evidence type="ECO:0000313" key="3">
    <source>
        <dbReference type="Proteomes" id="UP001352852"/>
    </source>
</evidence>
<evidence type="ECO:0000313" key="2">
    <source>
        <dbReference type="EMBL" id="MED6287288.1"/>
    </source>
</evidence>
<feature type="compositionally biased region" description="Basic residues" evidence="1">
    <location>
        <begin position="40"/>
        <end position="52"/>
    </location>
</feature>
<feature type="compositionally biased region" description="Basic and acidic residues" evidence="1">
    <location>
        <begin position="257"/>
        <end position="271"/>
    </location>
</feature>
<keyword evidence="3" id="KW-1185">Reference proteome</keyword>